<dbReference type="SUPFAM" id="SSF90209">
    <property type="entry name" value="Ran binding protein zinc finger-like"/>
    <property type="match status" value="2"/>
</dbReference>
<feature type="region of interest" description="Disordered" evidence="5">
    <location>
        <begin position="528"/>
        <end position="557"/>
    </location>
</feature>
<dbReference type="PANTHER" id="PTHR23111">
    <property type="entry name" value="ZINC FINGER PROTEIN"/>
    <property type="match status" value="1"/>
</dbReference>
<proteinExistence type="predicted"/>
<dbReference type="OrthoDB" id="448399at2759"/>
<protein>
    <recommendedName>
        <fullName evidence="6">RanBP2-type domain-containing protein</fullName>
    </recommendedName>
</protein>
<dbReference type="InterPro" id="IPR036443">
    <property type="entry name" value="Znf_RanBP2_sf"/>
</dbReference>
<dbReference type="InterPro" id="IPR001876">
    <property type="entry name" value="Znf_RanBP2"/>
</dbReference>
<name>A0A8I2YLR9_9AGAM</name>
<dbReference type="GO" id="GO:0003729">
    <property type="term" value="F:mRNA binding"/>
    <property type="evidence" value="ECO:0007669"/>
    <property type="project" value="TreeGrafter"/>
</dbReference>
<dbReference type="Proteomes" id="UP000683000">
    <property type="component" value="Unassembled WGS sequence"/>
</dbReference>
<dbReference type="PROSITE" id="PS01358">
    <property type="entry name" value="ZF_RANBP2_1"/>
    <property type="match status" value="2"/>
</dbReference>
<evidence type="ECO:0000256" key="2">
    <source>
        <dbReference type="ARBA" id="ARBA00022771"/>
    </source>
</evidence>
<evidence type="ECO:0000256" key="4">
    <source>
        <dbReference type="PROSITE-ProRule" id="PRU00322"/>
    </source>
</evidence>
<feature type="region of interest" description="Disordered" evidence="5">
    <location>
        <begin position="620"/>
        <end position="651"/>
    </location>
</feature>
<dbReference type="PANTHER" id="PTHR23111:SF40">
    <property type="entry name" value="RNA-BINDING PROTEIN INVOLVED IN HETEROCHROMATIN ASSEMBLY-RELATED"/>
    <property type="match status" value="1"/>
</dbReference>
<gene>
    <name evidence="7" type="ORF">JVT61DRAFT_4632</name>
</gene>
<dbReference type="EMBL" id="JAGFBS010000019">
    <property type="protein sequence ID" value="KAG6373997.1"/>
    <property type="molecule type" value="Genomic_DNA"/>
</dbReference>
<evidence type="ECO:0000256" key="5">
    <source>
        <dbReference type="SAM" id="MobiDB-lite"/>
    </source>
</evidence>
<sequence length="704" mass="76674">MSPSLASSDSHGGRSNTSSPSDPQRPNHTCDALPMITSHFDFPVAASGRDSLSFRDSVPQLLAPWSKLASPLARSASSEHLRGLTASLAGGCTTPSGSFTSNLAVPAPLYGRAGTPLHLTPSNSQNDLGTLDGLCAAFLLTRSRAVKVRKHPGATFLSLRSIFEFLDDTNQADNASVGPSLSMWRLKDLSAPDDAWVVFKSHHDAYIFLSLSLPSFTIFPALEADLEPFEKLSRFDVFSRFPSLPVIQPESKSHRLRMSISTPDFHSRLHVGQHTAFAPVAQTEKFVISSNPPNPRTTFRVGDWICNSVTCAAHNFGRNLACRGCGCPRSENQASSMNRQILGMPSTRLPTSPRFASTPGTAFYTGPNSIPNSSSYPAIHQGARSPLAAQPIVNSKPASPSHPLLTPSGRSFSVGGKVQNISSDPTMPCIMYWPDNEPLPERGQIRPTNLVGVQQPPILNTGNRGPIEHQPGDWICQKCNYLNWRRRKVCQTCYPYAEGNGDSISAAVQSERINLLTSLLAQDQLPLRTTPSTLEAPRRNTQVQHQRPPEAVTPLSLSRSQVDLRTATQYPDPQFIYETSGPHRRAMHAFPGMKELEDALSINAPVPLLPSFLQDIVQSPTLSPTSTSSADLSIEEYEDAAPSPRAGREQVVARDESAYTFSLGNIWRFNGEETTNIAGIALPHHEDLVGSRKSSQEILRRQSP</sequence>
<keyword evidence="8" id="KW-1185">Reference proteome</keyword>
<feature type="compositionally biased region" description="Polar residues" evidence="5">
    <location>
        <begin position="1"/>
        <end position="27"/>
    </location>
</feature>
<keyword evidence="3" id="KW-0862">Zinc</keyword>
<organism evidence="7 8">
    <name type="scientific">Boletus reticuloceps</name>
    <dbReference type="NCBI Taxonomy" id="495285"/>
    <lineage>
        <taxon>Eukaryota</taxon>
        <taxon>Fungi</taxon>
        <taxon>Dikarya</taxon>
        <taxon>Basidiomycota</taxon>
        <taxon>Agaricomycotina</taxon>
        <taxon>Agaricomycetes</taxon>
        <taxon>Agaricomycetidae</taxon>
        <taxon>Boletales</taxon>
        <taxon>Boletineae</taxon>
        <taxon>Boletaceae</taxon>
        <taxon>Boletoideae</taxon>
        <taxon>Boletus</taxon>
    </lineage>
</organism>
<keyword evidence="2 4" id="KW-0863">Zinc-finger</keyword>
<evidence type="ECO:0000313" key="7">
    <source>
        <dbReference type="EMBL" id="KAG6373997.1"/>
    </source>
</evidence>
<evidence type="ECO:0000313" key="8">
    <source>
        <dbReference type="Proteomes" id="UP000683000"/>
    </source>
</evidence>
<dbReference type="GO" id="GO:0008270">
    <property type="term" value="F:zinc ion binding"/>
    <property type="evidence" value="ECO:0007669"/>
    <property type="project" value="UniProtKB-KW"/>
</dbReference>
<evidence type="ECO:0000256" key="3">
    <source>
        <dbReference type="ARBA" id="ARBA00022833"/>
    </source>
</evidence>
<feature type="compositionally biased region" description="Low complexity" evidence="5">
    <location>
        <begin position="620"/>
        <end position="629"/>
    </location>
</feature>
<reference evidence="7" key="1">
    <citation type="submission" date="2021-03" db="EMBL/GenBank/DDBJ databases">
        <title>Evolutionary innovations through gain and loss of genes in the ectomycorrhizal Boletales.</title>
        <authorList>
            <person name="Wu G."/>
            <person name="Miyauchi S."/>
            <person name="Morin E."/>
            <person name="Yang Z.-L."/>
            <person name="Xu J."/>
            <person name="Martin F.M."/>
        </authorList>
    </citation>
    <scope>NUCLEOTIDE SEQUENCE</scope>
    <source>
        <strain evidence="7">BR01</strain>
    </source>
</reference>
<feature type="compositionally biased region" description="Polar residues" evidence="5">
    <location>
        <begin position="528"/>
        <end position="545"/>
    </location>
</feature>
<evidence type="ECO:0000259" key="6">
    <source>
        <dbReference type="PROSITE" id="PS50199"/>
    </source>
</evidence>
<dbReference type="SMART" id="SM00547">
    <property type="entry name" value="ZnF_RBZ"/>
    <property type="match status" value="2"/>
</dbReference>
<evidence type="ECO:0000256" key="1">
    <source>
        <dbReference type="ARBA" id="ARBA00022723"/>
    </source>
</evidence>
<accession>A0A8I2YLR9</accession>
<comment type="caution">
    <text evidence="7">The sequence shown here is derived from an EMBL/GenBank/DDBJ whole genome shotgun (WGS) entry which is preliminary data.</text>
</comment>
<feature type="domain" description="RanBP2-type" evidence="6">
    <location>
        <begin position="300"/>
        <end position="331"/>
    </location>
</feature>
<dbReference type="AlphaFoldDB" id="A0A8I2YLR9"/>
<dbReference type="PROSITE" id="PS50199">
    <property type="entry name" value="ZF_RANBP2_2"/>
    <property type="match status" value="1"/>
</dbReference>
<keyword evidence="1" id="KW-0479">Metal-binding</keyword>
<dbReference type="Gene3D" id="4.10.1060.10">
    <property type="entry name" value="Zinc finger, RanBP2-type"/>
    <property type="match status" value="2"/>
</dbReference>
<feature type="region of interest" description="Disordered" evidence="5">
    <location>
        <begin position="1"/>
        <end position="32"/>
    </location>
</feature>